<dbReference type="EMBL" id="AGNL01032487">
    <property type="protein sequence ID" value="EJK56077.1"/>
    <property type="molecule type" value="Genomic_DNA"/>
</dbReference>
<keyword evidence="3" id="KW-1185">Reference proteome</keyword>
<feature type="region of interest" description="Disordered" evidence="1">
    <location>
        <begin position="1"/>
        <end position="43"/>
    </location>
</feature>
<evidence type="ECO:0000313" key="3">
    <source>
        <dbReference type="Proteomes" id="UP000266841"/>
    </source>
</evidence>
<comment type="caution">
    <text evidence="2">The sequence shown here is derived from an EMBL/GenBank/DDBJ whole genome shotgun (WGS) entry which is preliminary data.</text>
</comment>
<dbReference type="AlphaFoldDB" id="K0SBG6"/>
<sequence length="67" mass="7563">MEKPPARSEKRPRNADDPPEADDEEADDEVLRGDGPPAAPPACFRRTFWTCSRTRSDLPPFPRALWA</sequence>
<organism evidence="2 3">
    <name type="scientific">Thalassiosira oceanica</name>
    <name type="common">Marine diatom</name>
    <dbReference type="NCBI Taxonomy" id="159749"/>
    <lineage>
        <taxon>Eukaryota</taxon>
        <taxon>Sar</taxon>
        <taxon>Stramenopiles</taxon>
        <taxon>Ochrophyta</taxon>
        <taxon>Bacillariophyta</taxon>
        <taxon>Coscinodiscophyceae</taxon>
        <taxon>Thalassiosirophycidae</taxon>
        <taxon>Thalassiosirales</taxon>
        <taxon>Thalassiosiraceae</taxon>
        <taxon>Thalassiosira</taxon>
    </lineage>
</organism>
<feature type="compositionally biased region" description="Acidic residues" evidence="1">
    <location>
        <begin position="17"/>
        <end position="28"/>
    </location>
</feature>
<dbReference type="Proteomes" id="UP000266841">
    <property type="component" value="Unassembled WGS sequence"/>
</dbReference>
<protein>
    <submittedName>
        <fullName evidence="2">Uncharacterized protein</fullName>
    </submittedName>
</protein>
<feature type="compositionally biased region" description="Basic and acidic residues" evidence="1">
    <location>
        <begin position="1"/>
        <end position="16"/>
    </location>
</feature>
<accession>K0SBG6</accession>
<proteinExistence type="predicted"/>
<evidence type="ECO:0000256" key="1">
    <source>
        <dbReference type="SAM" id="MobiDB-lite"/>
    </source>
</evidence>
<evidence type="ECO:0000313" key="2">
    <source>
        <dbReference type="EMBL" id="EJK56077.1"/>
    </source>
</evidence>
<reference evidence="2 3" key="1">
    <citation type="journal article" date="2012" name="Genome Biol.">
        <title>Genome and low-iron response of an oceanic diatom adapted to chronic iron limitation.</title>
        <authorList>
            <person name="Lommer M."/>
            <person name="Specht M."/>
            <person name="Roy A.S."/>
            <person name="Kraemer L."/>
            <person name="Andreson R."/>
            <person name="Gutowska M.A."/>
            <person name="Wolf J."/>
            <person name="Bergner S.V."/>
            <person name="Schilhabel M.B."/>
            <person name="Klostermeier U.C."/>
            <person name="Beiko R.G."/>
            <person name="Rosenstiel P."/>
            <person name="Hippler M."/>
            <person name="Laroche J."/>
        </authorList>
    </citation>
    <scope>NUCLEOTIDE SEQUENCE [LARGE SCALE GENOMIC DNA]</scope>
    <source>
        <strain evidence="2 3">CCMP1005</strain>
    </source>
</reference>
<gene>
    <name evidence="2" type="ORF">THAOC_24101</name>
</gene>
<name>K0SBG6_THAOC</name>